<keyword evidence="2" id="KW-1185">Reference proteome</keyword>
<dbReference type="RefSeq" id="WP_136415316.1">
    <property type="nucleotide sequence ID" value="NZ_CP039396.1"/>
</dbReference>
<name>A0A4P7W2T1_9BACT</name>
<proteinExistence type="predicted"/>
<organism evidence="1 2">
    <name type="scientific">Duncaniella dubosii</name>
    <dbReference type="NCBI Taxonomy" id="2518971"/>
    <lineage>
        <taxon>Bacteria</taxon>
        <taxon>Pseudomonadati</taxon>
        <taxon>Bacteroidota</taxon>
        <taxon>Bacteroidia</taxon>
        <taxon>Bacteroidales</taxon>
        <taxon>Muribaculaceae</taxon>
        <taxon>Duncaniella</taxon>
    </lineage>
</organism>
<dbReference type="EMBL" id="CP039396">
    <property type="protein sequence ID" value="QCD42253.1"/>
    <property type="molecule type" value="Genomic_DNA"/>
</dbReference>
<dbReference type="KEGG" id="ddb:E7747_08155"/>
<reference evidence="2" key="1">
    <citation type="submission" date="2019-02" db="EMBL/GenBank/DDBJ databases">
        <title>Isolation and identification of novel species under the genus Muribaculum.</title>
        <authorList>
            <person name="Miyake S."/>
            <person name="Ding Y."/>
            <person name="Low A."/>
            <person name="Soh M."/>
            <person name="Seedorf H."/>
        </authorList>
    </citation>
    <scope>NUCLEOTIDE SEQUENCE [LARGE SCALE GENOMIC DNA]</scope>
    <source>
        <strain evidence="2">H5</strain>
    </source>
</reference>
<gene>
    <name evidence="1" type="ORF">E7747_08155</name>
</gene>
<dbReference type="AlphaFoldDB" id="A0A4P7W2T1"/>
<evidence type="ECO:0000313" key="2">
    <source>
        <dbReference type="Proteomes" id="UP000297149"/>
    </source>
</evidence>
<dbReference type="Proteomes" id="UP000297149">
    <property type="component" value="Chromosome"/>
</dbReference>
<accession>A0A4P7W2T1</accession>
<protein>
    <submittedName>
        <fullName evidence="1">Uncharacterized protein</fullName>
    </submittedName>
</protein>
<evidence type="ECO:0000313" key="1">
    <source>
        <dbReference type="EMBL" id="QCD42253.1"/>
    </source>
</evidence>
<sequence>MSIIQRLKKLLTDMRPPEPDDLVKIRTYDTAGEAYVAKSLLAANGIPAMVSNEAEVYSPQIRTGIRLLIFYRDWDTATRLLENK</sequence>